<dbReference type="EMBL" id="JBBPCO010000001">
    <property type="protein sequence ID" value="MEK8088417.1"/>
    <property type="molecule type" value="Genomic_DNA"/>
</dbReference>
<dbReference type="Gene3D" id="2.40.10.220">
    <property type="entry name" value="predicted glycosyltransferase like domains"/>
    <property type="match status" value="1"/>
</dbReference>
<feature type="domain" description="PilZ" evidence="1">
    <location>
        <begin position="14"/>
        <end position="105"/>
    </location>
</feature>
<evidence type="ECO:0000313" key="3">
    <source>
        <dbReference type="Proteomes" id="UP001446205"/>
    </source>
</evidence>
<gene>
    <name evidence="2" type="ORF">WOB96_01440</name>
</gene>
<keyword evidence="3" id="KW-1185">Reference proteome</keyword>
<sequence>MSTQTPEASRSAVISVQFKDVLSVYDHFMPKVKGGGLFIETSKPYALGDELFILLTLPDNGPRVPVAGRVIWVSPAGSRDGRAPGVGIQFTGDQSSLNVRIQNLLLTAPVADRPNRTF</sequence>
<evidence type="ECO:0000259" key="1">
    <source>
        <dbReference type="Pfam" id="PF07238"/>
    </source>
</evidence>
<dbReference type="InterPro" id="IPR009875">
    <property type="entry name" value="PilZ_domain"/>
</dbReference>
<dbReference type="Pfam" id="PF07238">
    <property type="entry name" value="PilZ"/>
    <property type="match status" value="1"/>
</dbReference>
<dbReference type="RefSeq" id="WP_341369480.1">
    <property type="nucleotide sequence ID" value="NZ_JBBPCO010000001.1"/>
</dbReference>
<evidence type="ECO:0000313" key="2">
    <source>
        <dbReference type="EMBL" id="MEK8088417.1"/>
    </source>
</evidence>
<protein>
    <submittedName>
        <fullName evidence="2">PilZ domain-containing protein</fullName>
    </submittedName>
</protein>
<organism evidence="2 3">
    <name type="scientific">Thermithiobacillus plumbiphilus</name>
    <dbReference type="NCBI Taxonomy" id="1729899"/>
    <lineage>
        <taxon>Bacteria</taxon>
        <taxon>Pseudomonadati</taxon>
        <taxon>Pseudomonadota</taxon>
        <taxon>Acidithiobacillia</taxon>
        <taxon>Acidithiobacillales</taxon>
        <taxon>Thermithiobacillaceae</taxon>
        <taxon>Thermithiobacillus</taxon>
    </lineage>
</organism>
<reference evidence="2 3" key="1">
    <citation type="submission" date="2024-04" db="EMBL/GenBank/DDBJ databases">
        <authorList>
            <person name="Abashina T."/>
            <person name="Shaikin A."/>
        </authorList>
    </citation>
    <scope>NUCLEOTIDE SEQUENCE [LARGE SCALE GENOMIC DNA]</scope>
    <source>
        <strain evidence="2 3">AAFK</strain>
    </source>
</reference>
<accession>A0ABU9D4D4</accession>
<proteinExistence type="predicted"/>
<name>A0ABU9D4D4_9PROT</name>
<dbReference type="Proteomes" id="UP001446205">
    <property type="component" value="Unassembled WGS sequence"/>
</dbReference>
<comment type="caution">
    <text evidence="2">The sequence shown here is derived from an EMBL/GenBank/DDBJ whole genome shotgun (WGS) entry which is preliminary data.</text>
</comment>